<dbReference type="STRING" id="1945662.B0A89_03015"/>
<dbReference type="KEGG" id="pcon:B0A89_03015"/>
<dbReference type="Gene3D" id="1.10.10.10">
    <property type="entry name" value="Winged helix-like DNA-binding domain superfamily/Winged helix DNA-binding domain"/>
    <property type="match status" value="1"/>
</dbReference>
<sequence length="310" mass="34116">MHLELRHLRTIRAIHDHGGLARAAEVLNITQSALSHQVRAMEEQAGTALFLRPAKPMRLSPAGMRLLTLARQVLPLVEAAEAEMRGVTQGRVGRMHIAMECHACFNWLLPALDRFRHRWPQVDIDVRAGLAFTALPALVRGDADLVVSSDPEDLPGVTFEPLFDYHPLLAVPASHPLAARPFAEPADLAGETLITYPMDRARLDVFSHFLGPAGVRPAAVREIELTDVILLLVASGRGVAVLPDWVLAREAGNPDLRTLRLGHGGVTRRLFAAVRDEDRARPYVQDMLRLARESRSAEPAPALQAFDPHP</sequence>
<dbReference type="Gene3D" id="3.40.190.10">
    <property type="entry name" value="Periplasmic binding protein-like II"/>
    <property type="match status" value="2"/>
</dbReference>
<keyword evidence="7" id="KW-0238">DNA-binding</keyword>
<evidence type="ECO:0000256" key="1">
    <source>
        <dbReference type="ARBA" id="ARBA00004496"/>
    </source>
</evidence>
<feature type="domain" description="HTH lysR-type" evidence="10">
    <location>
        <begin position="3"/>
        <end position="60"/>
    </location>
</feature>
<dbReference type="InterPro" id="IPR036388">
    <property type="entry name" value="WH-like_DNA-bd_sf"/>
</dbReference>
<evidence type="ECO:0000256" key="2">
    <source>
        <dbReference type="ARBA" id="ARBA00009437"/>
    </source>
</evidence>
<reference evidence="11 12" key="1">
    <citation type="submission" date="2017-03" db="EMBL/GenBank/DDBJ databases">
        <title>Genome sequence of Paracoccus contaminans isolated from a water microcosm.</title>
        <authorList>
            <person name="Aurass P."/>
            <person name="Karste S."/>
            <person name="Trost E."/>
            <person name="Glaeser S.P."/>
            <person name="Kaempfer P."/>
            <person name="Flieger A."/>
        </authorList>
    </citation>
    <scope>NUCLEOTIDE SEQUENCE [LARGE SCALE GENOMIC DNA]</scope>
    <source>
        <strain evidence="12">RKI 16-01929T\LMG 29738T\CCM 8701T\CIP 111112T</strain>
    </source>
</reference>
<dbReference type="PANTHER" id="PTHR30346:SF28">
    <property type="entry name" value="HTH-TYPE TRANSCRIPTIONAL REGULATOR CYNR"/>
    <property type="match status" value="1"/>
</dbReference>
<dbReference type="Pfam" id="PF03466">
    <property type="entry name" value="LysR_substrate"/>
    <property type="match status" value="1"/>
</dbReference>
<dbReference type="PROSITE" id="PS50931">
    <property type="entry name" value="HTH_LYSR"/>
    <property type="match status" value="1"/>
</dbReference>
<proteinExistence type="inferred from homology"/>
<dbReference type="OrthoDB" id="155872at2"/>
<accession>A0A1W6CV73</accession>
<comment type="subcellular location">
    <subcellularLocation>
        <location evidence="1">Cytoplasm</location>
    </subcellularLocation>
</comment>
<dbReference type="InterPro" id="IPR000847">
    <property type="entry name" value="LysR_HTH_N"/>
</dbReference>
<evidence type="ECO:0000256" key="3">
    <source>
        <dbReference type="ARBA" id="ARBA00019365"/>
    </source>
</evidence>
<dbReference type="GO" id="GO:0032993">
    <property type="term" value="C:protein-DNA complex"/>
    <property type="evidence" value="ECO:0007669"/>
    <property type="project" value="TreeGrafter"/>
</dbReference>
<keyword evidence="12" id="KW-1185">Reference proteome</keyword>
<evidence type="ECO:0000259" key="10">
    <source>
        <dbReference type="PROSITE" id="PS50931"/>
    </source>
</evidence>
<evidence type="ECO:0000256" key="9">
    <source>
        <dbReference type="ARBA" id="ARBA00023167"/>
    </source>
</evidence>
<evidence type="ECO:0000256" key="8">
    <source>
        <dbReference type="ARBA" id="ARBA00023163"/>
    </source>
</evidence>
<dbReference type="GO" id="GO:0005737">
    <property type="term" value="C:cytoplasm"/>
    <property type="evidence" value="ECO:0007669"/>
    <property type="project" value="UniProtKB-SubCell"/>
</dbReference>
<dbReference type="PANTHER" id="PTHR30346">
    <property type="entry name" value="TRANSCRIPTIONAL DUAL REGULATOR HCAR-RELATED"/>
    <property type="match status" value="1"/>
</dbReference>
<evidence type="ECO:0000313" key="12">
    <source>
        <dbReference type="Proteomes" id="UP000193017"/>
    </source>
</evidence>
<name>A0A1W6CV73_9RHOB</name>
<dbReference type="Pfam" id="PF00126">
    <property type="entry name" value="HTH_1"/>
    <property type="match status" value="1"/>
</dbReference>
<dbReference type="InterPro" id="IPR037406">
    <property type="entry name" value="MetR_PBP2"/>
</dbReference>
<gene>
    <name evidence="11" type="ORF">B0A89_03015</name>
</gene>
<dbReference type="EMBL" id="CP020612">
    <property type="protein sequence ID" value="ARJ68756.1"/>
    <property type="molecule type" value="Genomic_DNA"/>
</dbReference>
<dbReference type="InterPro" id="IPR005119">
    <property type="entry name" value="LysR_subst-bd"/>
</dbReference>
<dbReference type="CDD" id="cd08441">
    <property type="entry name" value="PBP2_MetR"/>
    <property type="match status" value="1"/>
</dbReference>
<protein>
    <recommendedName>
        <fullName evidence="3">HTH-type transcriptional regulator MetR</fullName>
    </recommendedName>
</protein>
<keyword evidence="4" id="KW-0963">Cytoplasm</keyword>
<dbReference type="RefSeq" id="WP_085376865.1">
    <property type="nucleotide sequence ID" value="NZ_CP020612.1"/>
</dbReference>
<dbReference type="Proteomes" id="UP000193017">
    <property type="component" value="Chromosome"/>
</dbReference>
<dbReference type="InterPro" id="IPR036390">
    <property type="entry name" value="WH_DNA-bd_sf"/>
</dbReference>
<keyword evidence="8" id="KW-0804">Transcription</keyword>
<dbReference type="GO" id="GO:0003677">
    <property type="term" value="F:DNA binding"/>
    <property type="evidence" value="ECO:0007669"/>
    <property type="project" value="UniProtKB-KW"/>
</dbReference>
<evidence type="ECO:0000313" key="11">
    <source>
        <dbReference type="EMBL" id="ARJ68756.1"/>
    </source>
</evidence>
<dbReference type="SUPFAM" id="SSF46785">
    <property type="entry name" value="Winged helix' DNA-binding domain"/>
    <property type="match status" value="1"/>
</dbReference>
<organism evidence="11 12">
    <name type="scientific">Paracoccus contaminans</name>
    <dbReference type="NCBI Taxonomy" id="1945662"/>
    <lineage>
        <taxon>Bacteria</taxon>
        <taxon>Pseudomonadati</taxon>
        <taxon>Pseudomonadota</taxon>
        <taxon>Alphaproteobacteria</taxon>
        <taxon>Rhodobacterales</taxon>
        <taxon>Paracoccaceae</taxon>
        <taxon>Paracoccus</taxon>
    </lineage>
</organism>
<dbReference type="GO" id="GO:0009086">
    <property type="term" value="P:methionine biosynthetic process"/>
    <property type="evidence" value="ECO:0007669"/>
    <property type="project" value="UniProtKB-KW"/>
</dbReference>
<dbReference type="AlphaFoldDB" id="A0A1W6CV73"/>
<dbReference type="SUPFAM" id="SSF53850">
    <property type="entry name" value="Periplasmic binding protein-like II"/>
    <property type="match status" value="1"/>
</dbReference>
<keyword evidence="9" id="KW-0486">Methionine biosynthesis</keyword>
<comment type="similarity">
    <text evidence="2">Belongs to the LysR transcriptional regulatory family.</text>
</comment>
<evidence type="ECO:0000256" key="4">
    <source>
        <dbReference type="ARBA" id="ARBA00022490"/>
    </source>
</evidence>
<evidence type="ECO:0000256" key="6">
    <source>
        <dbReference type="ARBA" id="ARBA00023015"/>
    </source>
</evidence>
<keyword evidence="5" id="KW-0028">Amino-acid biosynthesis</keyword>
<dbReference type="GO" id="GO:0003700">
    <property type="term" value="F:DNA-binding transcription factor activity"/>
    <property type="evidence" value="ECO:0007669"/>
    <property type="project" value="InterPro"/>
</dbReference>
<dbReference type="PRINTS" id="PR00039">
    <property type="entry name" value="HTHLYSR"/>
</dbReference>
<keyword evidence="6" id="KW-0805">Transcription regulation</keyword>
<evidence type="ECO:0000256" key="5">
    <source>
        <dbReference type="ARBA" id="ARBA00022605"/>
    </source>
</evidence>
<evidence type="ECO:0000256" key="7">
    <source>
        <dbReference type="ARBA" id="ARBA00023125"/>
    </source>
</evidence>